<reference evidence="1" key="1">
    <citation type="submission" date="2025-09" db="UniProtKB">
        <authorList>
            <consortium name="EnsemblPlants"/>
        </authorList>
    </citation>
    <scope>IDENTIFICATION</scope>
</reference>
<protein>
    <submittedName>
        <fullName evidence="1">Uncharacterized protein</fullName>
    </submittedName>
</protein>
<dbReference type="EnsemblPlants" id="AVESA.00010b.r2.UnG1411140.1">
    <property type="protein sequence ID" value="AVESA.00010b.r2.UnG1411140.1.CDS"/>
    <property type="gene ID" value="AVESA.00010b.r2.UnG1411140"/>
</dbReference>
<evidence type="ECO:0000313" key="1">
    <source>
        <dbReference type="EnsemblPlants" id="AVESA.00010b.r2.UnG1411140.1.CDS"/>
    </source>
</evidence>
<name>A0ACD6ARG7_AVESA</name>
<proteinExistence type="predicted"/>
<organism evidence="1 2">
    <name type="scientific">Avena sativa</name>
    <name type="common">Oat</name>
    <dbReference type="NCBI Taxonomy" id="4498"/>
    <lineage>
        <taxon>Eukaryota</taxon>
        <taxon>Viridiplantae</taxon>
        <taxon>Streptophyta</taxon>
        <taxon>Embryophyta</taxon>
        <taxon>Tracheophyta</taxon>
        <taxon>Spermatophyta</taxon>
        <taxon>Magnoliopsida</taxon>
        <taxon>Liliopsida</taxon>
        <taxon>Poales</taxon>
        <taxon>Poaceae</taxon>
        <taxon>BOP clade</taxon>
        <taxon>Pooideae</taxon>
        <taxon>Poodae</taxon>
        <taxon>Poeae</taxon>
        <taxon>Poeae Chloroplast Group 1 (Aveneae type)</taxon>
        <taxon>Aveninae</taxon>
        <taxon>Avena</taxon>
    </lineage>
</organism>
<accession>A0ACD6ARG7</accession>
<evidence type="ECO:0000313" key="2">
    <source>
        <dbReference type="Proteomes" id="UP001732700"/>
    </source>
</evidence>
<dbReference type="Proteomes" id="UP001732700">
    <property type="component" value="Unassembled WGS sequence"/>
</dbReference>
<keyword evidence="2" id="KW-1185">Reference proteome</keyword>
<sequence>METALFSHTNRPNISVAESWENGEWSLYLKHITSDQAELERFTLISFLNQCTLDPLTQDKRGWRFNPSVNFSVKNLYMICNWGGAKNEGASFIWNSAAPKKGKIFAWLMIKGRIKVRVVLLKQNIVNSDLCPFGCQDKETVQHFVFHCRHSKLILDKLGIQMNGYAEPEDIYIEANKRLPENKRQAWPLVIAAIYWTIWLSRNKKVFDDLETPAEVVAKQCVDMVKLWSHRANKKDKEVAVIWTSDWHS</sequence>